<sequence length="108" mass="11765">MNVSKCNCSKRAKESLFLQRGGGIARAPVYPPCLGIYAYSGLIDRAAGPRPRHIRRAFLGCAMANDDRPKALGRPVAHQGGWTALPRVPAPAAGRKHQHQRIERGNRA</sequence>
<dbReference type="Proteomes" id="UP000827092">
    <property type="component" value="Unassembled WGS sequence"/>
</dbReference>
<gene>
    <name evidence="2" type="ORF">JTE90_026124</name>
</gene>
<reference evidence="2 3" key="1">
    <citation type="journal article" date="2022" name="Nat. Ecol. Evol.">
        <title>A masculinizing supergene underlies an exaggerated male reproductive morph in a spider.</title>
        <authorList>
            <person name="Hendrickx F."/>
            <person name="De Corte Z."/>
            <person name="Sonet G."/>
            <person name="Van Belleghem S.M."/>
            <person name="Kostlbacher S."/>
            <person name="Vangestel C."/>
        </authorList>
    </citation>
    <scope>NUCLEOTIDE SEQUENCE [LARGE SCALE GENOMIC DNA]</scope>
    <source>
        <strain evidence="2">W744_W776</strain>
    </source>
</reference>
<keyword evidence="3" id="KW-1185">Reference proteome</keyword>
<feature type="region of interest" description="Disordered" evidence="1">
    <location>
        <begin position="70"/>
        <end position="108"/>
    </location>
</feature>
<evidence type="ECO:0000256" key="1">
    <source>
        <dbReference type="SAM" id="MobiDB-lite"/>
    </source>
</evidence>
<protein>
    <submittedName>
        <fullName evidence="2">Uncharacterized protein</fullName>
    </submittedName>
</protein>
<accession>A0AAV6V1S2</accession>
<dbReference type="AlphaFoldDB" id="A0AAV6V1S2"/>
<comment type="caution">
    <text evidence="2">The sequence shown here is derived from an EMBL/GenBank/DDBJ whole genome shotgun (WGS) entry which is preliminary data.</text>
</comment>
<evidence type="ECO:0000313" key="3">
    <source>
        <dbReference type="Proteomes" id="UP000827092"/>
    </source>
</evidence>
<dbReference type="EMBL" id="JAFNEN010000202">
    <property type="protein sequence ID" value="KAG8189821.1"/>
    <property type="molecule type" value="Genomic_DNA"/>
</dbReference>
<organism evidence="2 3">
    <name type="scientific">Oedothorax gibbosus</name>
    <dbReference type="NCBI Taxonomy" id="931172"/>
    <lineage>
        <taxon>Eukaryota</taxon>
        <taxon>Metazoa</taxon>
        <taxon>Ecdysozoa</taxon>
        <taxon>Arthropoda</taxon>
        <taxon>Chelicerata</taxon>
        <taxon>Arachnida</taxon>
        <taxon>Araneae</taxon>
        <taxon>Araneomorphae</taxon>
        <taxon>Entelegynae</taxon>
        <taxon>Araneoidea</taxon>
        <taxon>Linyphiidae</taxon>
        <taxon>Erigoninae</taxon>
        <taxon>Oedothorax</taxon>
    </lineage>
</organism>
<name>A0AAV6V1S2_9ARAC</name>
<proteinExistence type="predicted"/>
<evidence type="ECO:0000313" key="2">
    <source>
        <dbReference type="EMBL" id="KAG8189821.1"/>
    </source>
</evidence>